<protein>
    <submittedName>
        <fullName evidence="1">Uncharacterized protein</fullName>
    </submittedName>
</protein>
<comment type="caution">
    <text evidence="1">The sequence shown here is derived from an EMBL/GenBank/DDBJ whole genome shotgun (WGS) entry which is preliminary data.</text>
</comment>
<evidence type="ECO:0000313" key="1">
    <source>
        <dbReference type="EMBL" id="GAG72130.1"/>
    </source>
</evidence>
<dbReference type="AlphaFoldDB" id="X0ZQY9"/>
<proteinExistence type="predicted"/>
<organism evidence="1">
    <name type="scientific">marine sediment metagenome</name>
    <dbReference type="NCBI Taxonomy" id="412755"/>
    <lineage>
        <taxon>unclassified sequences</taxon>
        <taxon>metagenomes</taxon>
        <taxon>ecological metagenomes</taxon>
    </lineage>
</organism>
<gene>
    <name evidence="1" type="ORF">S01H4_08849</name>
</gene>
<feature type="non-terminal residue" evidence="1">
    <location>
        <position position="398"/>
    </location>
</feature>
<dbReference type="EMBL" id="BART01003107">
    <property type="protein sequence ID" value="GAG72130.1"/>
    <property type="molecule type" value="Genomic_DNA"/>
</dbReference>
<sequence>SSINAAAATWIQTTQEDFESGTLESLDTTSSPGDVKLKLLEDSDWTVDYTADALPDASDPVWIKTGDDSLCSISEGIFTLKAGDEDLFYVRWNDMASNDIGNMIEVRMKKISPGAFYSRVALADGTHLLRLSIYLDRIRIPGGETYYMDTTDSYHTYKITMKGDQGKVYVDGELKASGISGDTSSNYVEFLGERETEAKWDYVKYYTGGAIPPGGYVSSGILTSSSYDANSTADWGTISWTADTSAQGTSVKFRTRTAATQEGLDSASWSSYYTESGLSITSPSNRWIQYEAILETTDSQNTPILSDVTISYTPYTTLYAPWFFTGTWQGDYASELWLVNTSDQTINGTVTALSGSGTTESFDFSIGPERSKVLEPLSELLPTIQTGALKLTYTGNPG</sequence>
<accession>X0ZQY9</accession>
<name>X0ZQY9_9ZZZZ</name>
<feature type="non-terminal residue" evidence="1">
    <location>
        <position position="1"/>
    </location>
</feature>
<reference evidence="1" key="1">
    <citation type="journal article" date="2014" name="Front. Microbiol.">
        <title>High frequency of phylogenetically diverse reductive dehalogenase-homologous genes in deep subseafloor sedimentary metagenomes.</title>
        <authorList>
            <person name="Kawai M."/>
            <person name="Futagami T."/>
            <person name="Toyoda A."/>
            <person name="Takaki Y."/>
            <person name="Nishi S."/>
            <person name="Hori S."/>
            <person name="Arai W."/>
            <person name="Tsubouchi T."/>
            <person name="Morono Y."/>
            <person name="Uchiyama I."/>
            <person name="Ito T."/>
            <person name="Fujiyama A."/>
            <person name="Inagaki F."/>
            <person name="Takami H."/>
        </authorList>
    </citation>
    <scope>NUCLEOTIDE SEQUENCE</scope>
    <source>
        <strain evidence="1">Expedition CK06-06</strain>
    </source>
</reference>